<dbReference type="PRINTS" id="PR02008">
    <property type="entry name" value="RCMTFAMILY"/>
</dbReference>
<dbReference type="PROSITE" id="PS51686">
    <property type="entry name" value="SAM_MT_RSMB_NOP"/>
    <property type="match status" value="1"/>
</dbReference>
<feature type="binding site" evidence="5">
    <location>
        <position position="260"/>
    </location>
    <ligand>
        <name>S-adenosyl-L-methionine</name>
        <dbReference type="ChEBI" id="CHEBI:59789"/>
    </ligand>
</feature>
<dbReference type="Proteomes" id="UP000578569">
    <property type="component" value="Unassembled WGS sequence"/>
</dbReference>
<keyword evidence="1 5" id="KW-0489">Methyltransferase</keyword>
<dbReference type="Pfam" id="PF01189">
    <property type="entry name" value="Methyltr_RsmB-F"/>
    <property type="match status" value="1"/>
</dbReference>
<evidence type="ECO:0000256" key="4">
    <source>
        <dbReference type="ARBA" id="ARBA00022884"/>
    </source>
</evidence>
<dbReference type="InterPro" id="IPR023267">
    <property type="entry name" value="RCMT"/>
</dbReference>
<sequence>MTPGARIQAAIEILDEVIASARDNGPPADAIVRRYFKARRYAGSKDRRAVRELVFAAIRRSGSLPDNGRTAMLGLAADDAEIAALFTGEGHAPAAIGAEESAAPRQLIPDAIAAELSPLVSEAEWPALLERAPLDLRVHATRTRRDAMLKAIPEAEPTPISSLGLRLPAESRIDSHPAYRDGLVEVQDEASQIVIQACQPEAGMLIVDLCAGAGGKSLALAAQAPSARIVASDTNRARLSQLPARAERARSGNIETRLLDMPREAEQLADLEVQADLVLVDAPCSGSGTWRRNPEGRWRLTPERLDRLVETQGRLIDLAVPLLKPGARLVYAVCSILEKEGSGQIEQAASRYSQLSWQDEMNVGRKAGKGRLLTPGHDGTDGFFFAAARKTC</sequence>
<keyword evidence="8" id="KW-1185">Reference proteome</keyword>
<evidence type="ECO:0000256" key="1">
    <source>
        <dbReference type="ARBA" id="ARBA00022603"/>
    </source>
</evidence>
<name>A0A839Z0N0_9SPHN</name>
<proteinExistence type="inferred from homology"/>
<gene>
    <name evidence="7" type="ORF">FHS50_000630</name>
</gene>
<dbReference type="InterPro" id="IPR001678">
    <property type="entry name" value="MeTrfase_RsmB-F_NOP2_dom"/>
</dbReference>
<evidence type="ECO:0000256" key="2">
    <source>
        <dbReference type="ARBA" id="ARBA00022679"/>
    </source>
</evidence>
<feature type="binding site" evidence="5">
    <location>
        <position position="233"/>
    </location>
    <ligand>
        <name>S-adenosyl-L-methionine</name>
        <dbReference type="ChEBI" id="CHEBI:59789"/>
    </ligand>
</feature>
<comment type="similarity">
    <text evidence="5">Belongs to the class I-like SAM-binding methyltransferase superfamily. RsmB/NOP family.</text>
</comment>
<reference evidence="7 8" key="1">
    <citation type="submission" date="2020-08" db="EMBL/GenBank/DDBJ databases">
        <title>Genomic Encyclopedia of Type Strains, Phase IV (KMG-IV): sequencing the most valuable type-strain genomes for metagenomic binning, comparative biology and taxonomic classification.</title>
        <authorList>
            <person name="Goeker M."/>
        </authorList>
    </citation>
    <scope>NUCLEOTIDE SEQUENCE [LARGE SCALE GENOMIC DNA]</scope>
    <source>
        <strain evidence="7 8">DSM 24194</strain>
    </source>
</reference>
<evidence type="ECO:0000256" key="5">
    <source>
        <dbReference type="PROSITE-ProRule" id="PRU01023"/>
    </source>
</evidence>
<dbReference type="GO" id="GO:0008173">
    <property type="term" value="F:RNA methyltransferase activity"/>
    <property type="evidence" value="ECO:0007669"/>
    <property type="project" value="InterPro"/>
</dbReference>
<keyword evidence="2 5" id="KW-0808">Transferase</keyword>
<protein>
    <submittedName>
        <fullName evidence="7">16S rRNA (Cytosine967-C5)-methyltransferase</fullName>
        <ecNumber evidence="7">2.1.1.176</ecNumber>
    </submittedName>
</protein>
<comment type="caution">
    <text evidence="7">The sequence shown here is derived from an EMBL/GenBank/DDBJ whole genome shotgun (WGS) entry which is preliminary data.</text>
</comment>
<feature type="domain" description="SAM-dependent MTase RsmB/NOP-type" evidence="6">
    <location>
        <begin position="119"/>
        <end position="391"/>
    </location>
</feature>
<dbReference type="EC" id="2.1.1.176" evidence="7"/>
<dbReference type="PANTHER" id="PTHR22807">
    <property type="entry name" value="NOP2 YEAST -RELATED NOL1/NOP2/FMU SUN DOMAIN-CONTAINING"/>
    <property type="match status" value="1"/>
</dbReference>
<accession>A0A839Z0N0</accession>
<evidence type="ECO:0000313" key="7">
    <source>
        <dbReference type="EMBL" id="MBB3763607.1"/>
    </source>
</evidence>
<dbReference type="SUPFAM" id="SSF53335">
    <property type="entry name" value="S-adenosyl-L-methionine-dependent methyltransferases"/>
    <property type="match status" value="1"/>
</dbReference>
<dbReference type="AlphaFoldDB" id="A0A839Z0N0"/>
<dbReference type="GO" id="GO:0001510">
    <property type="term" value="P:RNA methylation"/>
    <property type="evidence" value="ECO:0007669"/>
    <property type="project" value="InterPro"/>
</dbReference>
<evidence type="ECO:0000313" key="8">
    <source>
        <dbReference type="Proteomes" id="UP000578569"/>
    </source>
</evidence>
<feature type="active site" description="Nucleophile" evidence="5">
    <location>
        <position position="334"/>
    </location>
</feature>
<organism evidence="7 8">
    <name type="scientific">Sphingomicrobium lutaoense</name>
    <dbReference type="NCBI Taxonomy" id="515949"/>
    <lineage>
        <taxon>Bacteria</taxon>
        <taxon>Pseudomonadati</taxon>
        <taxon>Pseudomonadota</taxon>
        <taxon>Alphaproteobacteria</taxon>
        <taxon>Sphingomonadales</taxon>
        <taxon>Sphingomonadaceae</taxon>
        <taxon>Sphingomicrobium</taxon>
    </lineage>
</organism>
<dbReference type="GO" id="GO:0003723">
    <property type="term" value="F:RNA binding"/>
    <property type="evidence" value="ECO:0007669"/>
    <property type="project" value="UniProtKB-UniRule"/>
</dbReference>
<dbReference type="InterPro" id="IPR029063">
    <property type="entry name" value="SAM-dependent_MTases_sf"/>
</dbReference>
<evidence type="ECO:0000256" key="3">
    <source>
        <dbReference type="ARBA" id="ARBA00022691"/>
    </source>
</evidence>
<keyword evidence="4 5" id="KW-0694">RNA-binding</keyword>
<dbReference type="InterPro" id="IPR049560">
    <property type="entry name" value="MeTrfase_RsmB-F_NOP2_cat"/>
</dbReference>
<dbReference type="Gene3D" id="3.40.50.150">
    <property type="entry name" value="Vaccinia Virus protein VP39"/>
    <property type="match status" value="1"/>
</dbReference>
<evidence type="ECO:0000259" key="6">
    <source>
        <dbReference type="PROSITE" id="PS51686"/>
    </source>
</evidence>
<comment type="caution">
    <text evidence="5">Lacks conserved residue(s) required for the propagation of feature annotation.</text>
</comment>
<feature type="binding site" evidence="5">
    <location>
        <position position="281"/>
    </location>
    <ligand>
        <name>S-adenosyl-L-methionine</name>
        <dbReference type="ChEBI" id="CHEBI:59789"/>
    </ligand>
</feature>
<keyword evidence="3 5" id="KW-0949">S-adenosyl-L-methionine</keyword>
<dbReference type="EMBL" id="JACICF010000001">
    <property type="protein sequence ID" value="MBB3763607.1"/>
    <property type="molecule type" value="Genomic_DNA"/>
</dbReference>
<dbReference type="PANTHER" id="PTHR22807:SF53">
    <property type="entry name" value="RIBOSOMAL RNA SMALL SUBUNIT METHYLTRANSFERASE B-RELATED"/>
    <property type="match status" value="1"/>
</dbReference>
<dbReference type="RefSeq" id="WP_183932935.1">
    <property type="nucleotide sequence ID" value="NZ_JACICF010000001.1"/>
</dbReference>
<dbReference type="CDD" id="cd02440">
    <property type="entry name" value="AdoMet_MTases"/>
    <property type="match status" value="1"/>
</dbReference>